<dbReference type="InterPro" id="IPR055100">
    <property type="entry name" value="GNAT_LYC1-like"/>
</dbReference>
<dbReference type="EMBL" id="KV878971">
    <property type="protein sequence ID" value="OJK04270.1"/>
    <property type="molecule type" value="Genomic_DNA"/>
</dbReference>
<dbReference type="STRING" id="690307.A0A1L9X742"/>
<proteinExistence type="predicted"/>
<sequence length="370" mass="42045">MFPSEDSLSVLSASSILAHPTASERSRIWKATYPHWGDALAFDDYITREVNNLKFCQERNNNFTNWILTDSSAPDQRPLFSSCETFTRRAFICGREGDLREVTCCAVASVFTFTEYQGRGYAKKLMTLLAQEIRGFADFSVLWSDIGPKFYDSVGWKPFKSAFLQLPAISSDASLENGLKPIEIGDLPPLVKLDQKILLERLAVPSPKVRVLILPDLSTIAWHLFHEAFIWQHVFSRTPSIHGAVYTSPKDPGDKVWAIWTRKIYGLKREDNVTHVIRLGMGNGSISNDTFKVAITALCLMAQREANDWNCGTVEIWNPDDRVRQVVEEIQELGAKFVTREHNQLSSMQWFGESCIDEVDWMCNEGFAWC</sequence>
<keyword evidence="3" id="KW-1185">Reference proteome</keyword>
<dbReference type="OrthoDB" id="2020070at2759"/>
<dbReference type="Gene3D" id="3.40.630.30">
    <property type="match status" value="1"/>
</dbReference>
<evidence type="ECO:0000259" key="1">
    <source>
        <dbReference type="Pfam" id="PF22998"/>
    </source>
</evidence>
<accession>A0A1L9X742</accession>
<feature type="domain" description="LYC1 C-terminal" evidence="1">
    <location>
        <begin position="165"/>
        <end position="370"/>
    </location>
</feature>
<evidence type="ECO:0000313" key="2">
    <source>
        <dbReference type="EMBL" id="OJK04270.1"/>
    </source>
</evidence>
<dbReference type="Proteomes" id="UP000184546">
    <property type="component" value="Unassembled WGS sequence"/>
</dbReference>
<name>A0A1L9X742_ASPA1</name>
<dbReference type="OMA" id="WIANERF"/>
<dbReference type="PANTHER" id="PTHR34815:SF4">
    <property type="entry name" value="N-ACETYLTRANSFERASE DOMAIN-CONTAINING PROTEIN"/>
    <property type="match status" value="1"/>
</dbReference>
<gene>
    <name evidence="2" type="ORF">ASPACDRAFT_112718</name>
</gene>
<reference evidence="3" key="1">
    <citation type="journal article" date="2017" name="Genome Biol.">
        <title>Comparative genomics reveals high biological diversity and specific adaptations in the industrially and medically important fungal genus Aspergillus.</title>
        <authorList>
            <person name="de Vries R.P."/>
            <person name="Riley R."/>
            <person name="Wiebenga A."/>
            <person name="Aguilar-Osorio G."/>
            <person name="Amillis S."/>
            <person name="Uchima C.A."/>
            <person name="Anderluh G."/>
            <person name="Asadollahi M."/>
            <person name="Askin M."/>
            <person name="Barry K."/>
            <person name="Battaglia E."/>
            <person name="Bayram O."/>
            <person name="Benocci T."/>
            <person name="Braus-Stromeyer S.A."/>
            <person name="Caldana C."/>
            <person name="Canovas D."/>
            <person name="Cerqueira G.C."/>
            <person name="Chen F."/>
            <person name="Chen W."/>
            <person name="Choi C."/>
            <person name="Clum A."/>
            <person name="Dos Santos R.A."/>
            <person name="Damasio A.R."/>
            <person name="Diallinas G."/>
            <person name="Emri T."/>
            <person name="Fekete E."/>
            <person name="Flipphi M."/>
            <person name="Freyberg S."/>
            <person name="Gallo A."/>
            <person name="Gournas C."/>
            <person name="Habgood R."/>
            <person name="Hainaut M."/>
            <person name="Harispe M.L."/>
            <person name="Henrissat B."/>
            <person name="Hilden K.S."/>
            <person name="Hope R."/>
            <person name="Hossain A."/>
            <person name="Karabika E."/>
            <person name="Karaffa L."/>
            <person name="Karanyi Z."/>
            <person name="Krasevec N."/>
            <person name="Kuo A."/>
            <person name="Kusch H."/>
            <person name="LaButti K."/>
            <person name="Lagendijk E.L."/>
            <person name="Lapidus A."/>
            <person name="Levasseur A."/>
            <person name="Lindquist E."/>
            <person name="Lipzen A."/>
            <person name="Logrieco A.F."/>
            <person name="MacCabe A."/>
            <person name="Maekelae M.R."/>
            <person name="Malavazi I."/>
            <person name="Melin P."/>
            <person name="Meyer V."/>
            <person name="Mielnichuk N."/>
            <person name="Miskei M."/>
            <person name="Molnar A.P."/>
            <person name="Mule G."/>
            <person name="Ngan C.Y."/>
            <person name="Orejas M."/>
            <person name="Orosz E."/>
            <person name="Ouedraogo J.P."/>
            <person name="Overkamp K.M."/>
            <person name="Park H.-S."/>
            <person name="Perrone G."/>
            <person name="Piumi F."/>
            <person name="Punt P.J."/>
            <person name="Ram A.F."/>
            <person name="Ramon A."/>
            <person name="Rauscher S."/>
            <person name="Record E."/>
            <person name="Riano-Pachon D.M."/>
            <person name="Robert V."/>
            <person name="Roehrig J."/>
            <person name="Ruller R."/>
            <person name="Salamov A."/>
            <person name="Salih N.S."/>
            <person name="Samson R.A."/>
            <person name="Sandor E."/>
            <person name="Sanguinetti M."/>
            <person name="Schuetze T."/>
            <person name="Sepcic K."/>
            <person name="Shelest E."/>
            <person name="Sherlock G."/>
            <person name="Sophianopoulou V."/>
            <person name="Squina F.M."/>
            <person name="Sun H."/>
            <person name="Susca A."/>
            <person name="Todd R.B."/>
            <person name="Tsang A."/>
            <person name="Unkles S.E."/>
            <person name="van de Wiele N."/>
            <person name="van Rossen-Uffink D."/>
            <person name="Oliveira J.V."/>
            <person name="Vesth T.C."/>
            <person name="Visser J."/>
            <person name="Yu J.-H."/>
            <person name="Zhou M."/>
            <person name="Andersen M.R."/>
            <person name="Archer D.B."/>
            <person name="Baker S.E."/>
            <person name="Benoit I."/>
            <person name="Brakhage A.A."/>
            <person name="Braus G.H."/>
            <person name="Fischer R."/>
            <person name="Frisvad J.C."/>
            <person name="Goldman G.H."/>
            <person name="Houbraken J."/>
            <person name="Oakley B."/>
            <person name="Pocsi I."/>
            <person name="Scazzocchio C."/>
            <person name="Seiboth B."/>
            <person name="vanKuyk P.A."/>
            <person name="Wortman J."/>
            <person name="Dyer P.S."/>
            <person name="Grigoriev I.V."/>
        </authorList>
    </citation>
    <scope>NUCLEOTIDE SEQUENCE [LARGE SCALE GENOMIC DNA]</scope>
    <source>
        <strain evidence="3">ATCC 16872 / CBS 172.66 / WB 5094</strain>
    </source>
</reference>
<evidence type="ECO:0000313" key="3">
    <source>
        <dbReference type="Proteomes" id="UP000184546"/>
    </source>
</evidence>
<dbReference type="PANTHER" id="PTHR34815">
    <property type="entry name" value="LYSINE ACETYLTRANSFERASE"/>
    <property type="match status" value="1"/>
</dbReference>
<dbReference type="GeneID" id="30969478"/>
<dbReference type="InterPro" id="IPR016181">
    <property type="entry name" value="Acyl_CoA_acyltransferase"/>
</dbReference>
<dbReference type="Pfam" id="PF22998">
    <property type="entry name" value="GNAT_LYC1-like"/>
    <property type="match status" value="1"/>
</dbReference>
<organism evidence="2 3">
    <name type="scientific">Aspergillus aculeatus (strain ATCC 16872 / CBS 172.66 / WB 5094)</name>
    <dbReference type="NCBI Taxonomy" id="690307"/>
    <lineage>
        <taxon>Eukaryota</taxon>
        <taxon>Fungi</taxon>
        <taxon>Dikarya</taxon>
        <taxon>Ascomycota</taxon>
        <taxon>Pezizomycotina</taxon>
        <taxon>Eurotiomycetes</taxon>
        <taxon>Eurotiomycetidae</taxon>
        <taxon>Eurotiales</taxon>
        <taxon>Aspergillaceae</taxon>
        <taxon>Aspergillus</taxon>
        <taxon>Aspergillus subgen. Circumdati</taxon>
    </lineage>
</organism>
<dbReference type="InterPro" id="IPR053013">
    <property type="entry name" value="LAT"/>
</dbReference>
<dbReference type="SUPFAM" id="SSF55729">
    <property type="entry name" value="Acyl-CoA N-acyltransferases (Nat)"/>
    <property type="match status" value="1"/>
</dbReference>
<dbReference type="Pfam" id="PF13527">
    <property type="entry name" value="Acetyltransf_9"/>
    <property type="match status" value="1"/>
</dbReference>
<dbReference type="RefSeq" id="XP_020060609.1">
    <property type="nucleotide sequence ID" value="XM_020195664.1"/>
</dbReference>
<dbReference type="VEuPathDB" id="FungiDB:ASPACDRAFT_112718"/>
<dbReference type="AlphaFoldDB" id="A0A1L9X742"/>
<protein>
    <recommendedName>
        <fullName evidence="1">LYC1 C-terminal domain-containing protein</fullName>
    </recommendedName>
</protein>